<feature type="compositionally biased region" description="Low complexity" evidence="1">
    <location>
        <begin position="1"/>
        <end position="21"/>
    </location>
</feature>
<dbReference type="EMBL" id="QKWP01000921">
    <property type="protein sequence ID" value="RIB13461.1"/>
    <property type="molecule type" value="Genomic_DNA"/>
</dbReference>
<reference evidence="2 3" key="1">
    <citation type="submission" date="2018-06" db="EMBL/GenBank/DDBJ databases">
        <title>Comparative genomics reveals the genomic features of Rhizophagus irregularis, R. cerebriforme, R. diaphanum and Gigaspora rosea, and their symbiotic lifestyle signature.</title>
        <authorList>
            <person name="Morin E."/>
            <person name="San Clemente H."/>
            <person name="Chen E.C.H."/>
            <person name="De La Providencia I."/>
            <person name="Hainaut M."/>
            <person name="Kuo A."/>
            <person name="Kohler A."/>
            <person name="Murat C."/>
            <person name="Tang N."/>
            <person name="Roy S."/>
            <person name="Loubradou J."/>
            <person name="Henrissat B."/>
            <person name="Grigoriev I.V."/>
            <person name="Corradi N."/>
            <person name="Roux C."/>
            <person name="Martin F.M."/>
        </authorList>
    </citation>
    <scope>NUCLEOTIDE SEQUENCE [LARGE SCALE GENOMIC DNA]</scope>
    <source>
        <strain evidence="2 3">DAOM 194757</strain>
    </source>
</reference>
<keyword evidence="3" id="KW-1185">Reference proteome</keyword>
<dbReference type="OrthoDB" id="308383at2759"/>
<dbReference type="STRING" id="44941.A0A397UV27"/>
<comment type="caution">
    <text evidence="2">The sequence shown here is derived from an EMBL/GenBank/DDBJ whole genome shotgun (WGS) entry which is preliminary data.</text>
</comment>
<evidence type="ECO:0000313" key="3">
    <source>
        <dbReference type="Proteomes" id="UP000266673"/>
    </source>
</evidence>
<protein>
    <submittedName>
        <fullName evidence="2">Uncharacterized protein</fullName>
    </submittedName>
</protein>
<gene>
    <name evidence="2" type="ORF">C2G38_1732791</name>
</gene>
<evidence type="ECO:0000256" key="1">
    <source>
        <dbReference type="SAM" id="MobiDB-lite"/>
    </source>
</evidence>
<sequence length="196" mass="22565">MLTDSISHYSSSHSSRSTIPSKQTASGSTPVLDQYFNPRMIYLWLKNLEAIIHLSQALNEKLNADFISLEWVQHREVINFNHELIQAIGIIIFRPPKYVKTIWDTLADVVNKSHSSKQTEIIDLSETGLPNNKIIPACIKEAFDGLTQIENELDPWDLRLEELWNTDVKPPQKDLLPYSVYNDVDDDRIPYLEVCK</sequence>
<accession>A0A397UV27</accession>
<dbReference type="AlphaFoldDB" id="A0A397UV27"/>
<proteinExistence type="predicted"/>
<organism evidence="2 3">
    <name type="scientific">Gigaspora rosea</name>
    <dbReference type="NCBI Taxonomy" id="44941"/>
    <lineage>
        <taxon>Eukaryota</taxon>
        <taxon>Fungi</taxon>
        <taxon>Fungi incertae sedis</taxon>
        <taxon>Mucoromycota</taxon>
        <taxon>Glomeromycotina</taxon>
        <taxon>Glomeromycetes</taxon>
        <taxon>Diversisporales</taxon>
        <taxon>Gigasporaceae</taxon>
        <taxon>Gigaspora</taxon>
    </lineage>
</organism>
<feature type="region of interest" description="Disordered" evidence="1">
    <location>
        <begin position="1"/>
        <end position="28"/>
    </location>
</feature>
<dbReference type="Proteomes" id="UP000266673">
    <property type="component" value="Unassembled WGS sequence"/>
</dbReference>
<evidence type="ECO:0000313" key="2">
    <source>
        <dbReference type="EMBL" id="RIB13461.1"/>
    </source>
</evidence>
<name>A0A397UV27_9GLOM</name>